<protein>
    <submittedName>
        <fullName evidence="7">RNF4 ligase</fullName>
    </submittedName>
</protein>
<evidence type="ECO:0000256" key="4">
    <source>
        <dbReference type="PROSITE-ProRule" id="PRU00175"/>
    </source>
</evidence>
<dbReference type="PANTHER" id="PTHR23041:SF78">
    <property type="entry name" value="E3 UBIQUITIN-PROTEIN LIGASE RNF4"/>
    <property type="match status" value="1"/>
</dbReference>
<feature type="region of interest" description="Disordered" evidence="5">
    <location>
        <begin position="1"/>
        <end position="34"/>
    </location>
</feature>
<dbReference type="InterPro" id="IPR047134">
    <property type="entry name" value="RNF4"/>
</dbReference>
<dbReference type="SMART" id="SM00184">
    <property type="entry name" value="RING"/>
    <property type="match status" value="1"/>
</dbReference>
<keyword evidence="8" id="KW-1185">Reference proteome</keyword>
<evidence type="ECO:0000256" key="3">
    <source>
        <dbReference type="ARBA" id="ARBA00022833"/>
    </source>
</evidence>
<keyword evidence="7" id="KW-0436">Ligase</keyword>
<accession>A0A7L2S9L2</accession>
<organism evidence="7 8">
    <name type="scientific">Mystacornis crossleyi</name>
    <dbReference type="NCBI Taxonomy" id="98133"/>
    <lineage>
        <taxon>Eukaryota</taxon>
        <taxon>Metazoa</taxon>
        <taxon>Chordata</taxon>
        <taxon>Craniata</taxon>
        <taxon>Vertebrata</taxon>
        <taxon>Euteleostomi</taxon>
        <taxon>Archelosauria</taxon>
        <taxon>Archosauria</taxon>
        <taxon>Dinosauria</taxon>
        <taxon>Saurischia</taxon>
        <taxon>Theropoda</taxon>
        <taxon>Coelurosauria</taxon>
        <taxon>Aves</taxon>
        <taxon>Neognathae</taxon>
        <taxon>Neoaves</taxon>
        <taxon>Telluraves</taxon>
        <taxon>Australaves</taxon>
        <taxon>Passeriformes</taxon>
        <taxon>Sylvioidea</taxon>
        <taxon>Timaliidae</taxon>
        <taxon>Mystacornis</taxon>
    </lineage>
</organism>
<dbReference type="GO" id="GO:0008270">
    <property type="term" value="F:zinc ion binding"/>
    <property type="evidence" value="ECO:0007669"/>
    <property type="project" value="UniProtKB-KW"/>
</dbReference>
<dbReference type="PROSITE" id="PS50089">
    <property type="entry name" value="ZF_RING_2"/>
    <property type="match status" value="1"/>
</dbReference>
<comment type="caution">
    <text evidence="7">The sequence shown here is derived from an EMBL/GenBank/DDBJ whole genome shotgun (WGS) entry which is preliminary data.</text>
</comment>
<dbReference type="EMBL" id="VYZQ01018673">
    <property type="protein sequence ID" value="NXS17063.1"/>
    <property type="molecule type" value="Genomic_DNA"/>
</dbReference>
<dbReference type="GO" id="GO:0016874">
    <property type="term" value="F:ligase activity"/>
    <property type="evidence" value="ECO:0007669"/>
    <property type="project" value="UniProtKB-KW"/>
</dbReference>
<feature type="non-terminal residue" evidence="7">
    <location>
        <position position="1"/>
    </location>
</feature>
<sequence>QDREQSQQQLHASRASENSAELLARDDEEEPRDTDEYLHVLSGSVPSSAQQGVVIRCPICMDVYSEIVQSGRLLVATMCGHVFCSECLPVALEPSHMCPTCRVDLSPELYHSIFL</sequence>
<dbReference type="Proteomes" id="UP000537747">
    <property type="component" value="Unassembled WGS sequence"/>
</dbReference>
<dbReference type="PROSITE" id="PS00518">
    <property type="entry name" value="ZF_RING_1"/>
    <property type="match status" value="1"/>
</dbReference>
<keyword evidence="1" id="KW-0479">Metal-binding</keyword>
<dbReference type="Pfam" id="PF13445">
    <property type="entry name" value="zf-RING_UBOX"/>
    <property type="match status" value="1"/>
</dbReference>
<evidence type="ECO:0000256" key="5">
    <source>
        <dbReference type="SAM" id="MobiDB-lite"/>
    </source>
</evidence>
<dbReference type="OrthoDB" id="6105938at2759"/>
<proteinExistence type="predicted"/>
<keyword evidence="3" id="KW-0862">Zinc</keyword>
<evidence type="ECO:0000259" key="6">
    <source>
        <dbReference type="PROSITE" id="PS50089"/>
    </source>
</evidence>
<dbReference type="Gene3D" id="3.30.40.10">
    <property type="entry name" value="Zinc/RING finger domain, C3HC4 (zinc finger)"/>
    <property type="match status" value="1"/>
</dbReference>
<gene>
    <name evidence="7" type="primary">Rnf4_0</name>
    <name evidence="7" type="ORF">MYSCRO_R01660</name>
</gene>
<evidence type="ECO:0000256" key="2">
    <source>
        <dbReference type="ARBA" id="ARBA00022771"/>
    </source>
</evidence>
<feature type="compositionally biased region" description="Polar residues" evidence="5">
    <location>
        <begin position="1"/>
        <end position="19"/>
    </location>
</feature>
<reference evidence="7 8" key="1">
    <citation type="submission" date="2019-09" db="EMBL/GenBank/DDBJ databases">
        <title>Bird 10,000 Genomes (B10K) Project - Family phase.</title>
        <authorList>
            <person name="Zhang G."/>
        </authorList>
    </citation>
    <scope>NUCLEOTIDE SEQUENCE [LARGE SCALE GENOMIC DNA]</scope>
    <source>
        <strain evidence="7">B10K-DU-002-82</strain>
    </source>
</reference>
<dbReference type="InterPro" id="IPR013083">
    <property type="entry name" value="Znf_RING/FYVE/PHD"/>
</dbReference>
<dbReference type="AlphaFoldDB" id="A0A7L2S9L2"/>
<dbReference type="InterPro" id="IPR001841">
    <property type="entry name" value="Znf_RING"/>
</dbReference>
<name>A0A7L2S9L2_9PASS</name>
<evidence type="ECO:0000313" key="8">
    <source>
        <dbReference type="Proteomes" id="UP000537747"/>
    </source>
</evidence>
<keyword evidence="2 4" id="KW-0863">Zinc-finger</keyword>
<feature type="non-terminal residue" evidence="7">
    <location>
        <position position="115"/>
    </location>
</feature>
<dbReference type="InterPro" id="IPR027370">
    <property type="entry name" value="Znf-RING_euk"/>
</dbReference>
<dbReference type="SUPFAM" id="SSF57850">
    <property type="entry name" value="RING/U-box"/>
    <property type="match status" value="1"/>
</dbReference>
<feature type="domain" description="RING-type" evidence="6">
    <location>
        <begin position="57"/>
        <end position="102"/>
    </location>
</feature>
<dbReference type="InterPro" id="IPR017907">
    <property type="entry name" value="Znf_RING_CS"/>
</dbReference>
<evidence type="ECO:0000313" key="7">
    <source>
        <dbReference type="EMBL" id="NXS17063.1"/>
    </source>
</evidence>
<dbReference type="GO" id="GO:0045944">
    <property type="term" value="P:positive regulation of transcription by RNA polymerase II"/>
    <property type="evidence" value="ECO:0007669"/>
    <property type="project" value="TreeGrafter"/>
</dbReference>
<evidence type="ECO:0000256" key="1">
    <source>
        <dbReference type="ARBA" id="ARBA00022723"/>
    </source>
</evidence>
<dbReference type="PANTHER" id="PTHR23041">
    <property type="entry name" value="RING FINGER DOMAIN-CONTAINING"/>
    <property type="match status" value="1"/>
</dbReference>